<dbReference type="Pfam" id="PF21111">
    <property type="entry name" value="CDI_toxin_EC869_like"/>
    <property type="match status" value="1"/>
</dbReference>
<dbReference type="Proteomes" id="UP000241762">
    <property type="component" value="Chromosome"/>
</dbReference>
<dbReference type="InterPro" id="IPR033799">
    <property type="entry name" value="CdiA_EC869-like"/>
</dbReference>
<dbReference type="GO" id="GO:0004530">
    <property type="term" value="F:deoxyribonuclease I activity"/>
    <property type="evidence" value="ECO:0007669"/>
    <property type="project" value="InterPro"/>
</dbReference>
<dbReference type="RefSeq" id="WP_106874777.1">
    <property type="nucleotide sequence ID" value="NZ_CP027845.1"/>
</dbReference>
<accession>A0A2P1P9J3</accession>
<proteinExistence type="predicted"/>
<gene>
    <name evidence="2" type="ORF">phytr_10160</name>
</gene>
<evidence type="ECO:0000313" key="3">
    <source>
        <dbReference type="Proteomes" id="UP000241762"/>
    </source>
</evidence>
<keyword evidence="3" id="KW-1185">Reference proteome</keyword>
<sequence length="83" mass="9511">MGAKTYQNATKLEYVIRKDIDRLVKFNKGELGKYQIEPHHIQSKVLEIAVPDLGSFSQQMTLNKRVNYGKSVGIDVKIIVYKD</sequence>
<dbReference type="EMBL" id="CP027845">
    <property type="protein sequence ID" value="AVP87944.1"/>
    <property type="molecule type" value="Genomic_DNA"/>
</dbReference>
<evidence type="ECO:0000313" key="2">
    <source>
        <dbReference type="EMBL" id="AVP87944.1"/>
    </source>
</evidence>
<evidence type="ECO:0000259" key="1">
    <source>
        <dbReference type="Pfam" id="PF21111"/>
    </source>
</evidence>
<dbReference type="AlphaFoldDB" id="A0A2P1P9J3"/>
<dbReference type="Gene3D" id="3.40.1350.110">
    <property type="match status" value="1"/>
</dbReference>
<reference evidence="2 3" key="1">
    <citation type="submission" date="2018-03" db="EMBL/GenBank/DDBJ databases">
        <title>A gene transfer event suggests a long-term partnership between eustigmatophyte algae and a novel lineage of endosymbiotic bacteria.</title>
        <authorList>
            <person name="Yurchenko T."/>
            <person name="Sevcikova T."/>
            <person name="Pribyl P."/>
            <person name="El Karkouri K."/>
            <person name="Klimes V."/>
            <person name="Amaral R."/>
            <person name="Zbrankova V."/>
            <person name="Kim E."/>
            <person name="Raoult D."/>
            <person name="Santos L.M.A."/>
            <person name="Elias M."/>
        </authorList>
    </citation>
    <scope>NUCLEOTIDE SEQUENCE [LARGE SCALE GENOMIC DNA]</scope>
    <source>
        <strain evidence="2">CCALA 838</strain>
    </source>
</reference>
<protein>
    <recommendedName>
        <fullName evidence="1">CdiA toxin EC869-like domain-containing protein</fullName>
    </recommendedName>
</protein>
<feature type="domain" description="CdiA toxin EC869-like" evidence="1">
    <location>
        <begin position="3"/>
        <end position="78"/>
    </location>
</feature>
<organism evidence="2 3">
    <name type="scientific">Candidatus Phycorickettsia trachydisci</name>
    <dbReference type="NCBI Taxonomy" id="2115978"/>
    <lineage>
        <taxon>Bacteria</taxon>
        <taxon>Pseudomonadati</taxon>
        <taxon>Pseudomonadota</taxon>
        <taxon>Alphaproteobacteria</taxon>
        <taxon>Rickettsiales</taxon>
        <taxon>Rickettsiaceae</taxon>
        <taxon>Candidatus Phycorickettsia</taxon>
    </lineage>
</organism>
<name>A0A2P1P9J3_9RICK</name>
<dbReference type="KEGG" id="ptc:phytr_10160"/>